<name>A0A1M7PUD4_9PSED</name>
<evidence type="ECO:0000313" key="4">
    <source>
        <dbReference type="Proteomes" id="UP000183983"/>
    </source>
</evidence>
<reference evidence="3 4" key="1">
    <citation type="submission" date="2016-11" db="EMBL/GenBank/DDBJ databases">
        <authorList>
            <person name="Jaros S."/>
            <person name="Januszkiewicz K."/>
            <person name="Wedrychowicz H."/>
        </authorList>
    </citation>
    <scope>NUCLEOTIDE SEQUENCE [LARGE SCALE GENOMIC DNA]</scope>
    <source>
        <strain evidence="3 4">LMG 26898</strain>
    </source>
</reference>
<dbReference type="NCBIfam" id="TIGR03889">
    <property type="entry name" value="nitrile_acc"/>
    <property type="match status" value="1"/>
</dbReference>
<feature type="region of interest" description="Disordered" evidence="1">
    <location>
        <begin position="120"/>
        <end position="144"/>
    </location>
</feature>
<accession>A0A1M7PUD4</accession>
<dbReference type="InterPro" id="IPR023808">
    <property type="entry name" value="Nitrile_Hydratase_acc_put"/>
</dbReference>
<dbReference type="SUPFAM" id="SSF50090">
    <property type="entry name" value="Electron transport accessory proteins"/>
    <property type="match status" value="1"/>
</dbReference>
<dbReference type="AlphaFoldDB" id="A0A1M7PUD4"/>
<dbReference type="RefSeq" id="WP_073170043.1">
    <property type="nucleotide sequence ID" value="NZ_FRDA01000013.1"/>
</dbReference>
<gene>
    <name evidence="3" type="ORF">SAMN05216593_113142</name>
</gene>
<evidence type="ECO:0000313" key="3">
    <source>
        <dbReference type="EMBL" id="SHN21127.1"/>
    </source>
</evidence>
<dbReference type="Gene3D" id="1.10.472.20">
    <property type="entry name" value="Nitrile hydratase, beta subunit"/>
    <property type="match status" value="1"/>
</dbReference>
<dbReference type="Proteomes" id="UP000183983">
    <property type="component" value="Unassembled WGS sequence"/>
</dbReference>
<dbReference type="InterPro" id="IPR042262">
    <property type="entry name" value="CN_hydtase_beta_C"/>
</dbReference>
<feature type="domain" description="Nitrile hydratase beta subunit-like N-terminal" evidence="2">
    <location>
        <begin position="12"/>
        <end position="97"/>
    </location>
</feature>
<dbReference type="EMBL" id="FRDA01000013">
    <property type="protein sequence ID" value="SHN21127.1"/>
    <property type="molecule type" value="Genomic_DNA"/>
</dbReference>
<sequence length="144" mass="16229">MMPLAESQVLEINTDDHAFDYPWQAGMFSLTVNLYKTGLFPWSQWVEFFSNEIKRSPRRPDESVNDAYYRQWAVAFEAMLETLGLVTGESVEETAQAWRLAYLNTPHGLPVLLENANCSPAKAHHHHHSAPGTPIAVSPTTGHH</sequence>
<organism evidence="3 4">
    <name type="scientific">Pseudomonas asturiensis</name>
    <dbReference type="NCBI Taxonomy" id="1190415"/>
    <lineage>
        <taxon>Bacteria</taxon>
        <taxon>Pseudomonadati</taxon>
        <taxon>Pseudomonadota</taxon>
        <taxon>Gammaproteobacteria</taxon>
        <taxon>Pseudomonadales</taxon>
        <taxon>Pseudomonadaceae</taxon>
        <taxon>Pseudomonas</taxon>
    </lineage>
</organism>
<protein>
    <submittedName>
        <fullName evidence="3">Nitrile hydratase accessory protein</fullName>
    </submittedName>
</protein>
<evidence type="ECO:0000256" key="1">
    <source>
        <dbReference type="SAM" id="MobiDB-lite"/>
    </source>
</evidence>
<dbReference type="InterPro" id="IPR049054">
    <property type="entry name" value="CN_hydtase_beta-like_N"/>
</dbReference>
<dbReference type="InterPro" id="IPR008990">
    <property type="entry name" value="Elect_transpt_acc-like_dom_sf"/>
</dbReference>
<dbReference type="Pfam" id="PF21006">
    <property type="entry name" value="NHase_beta_N"/>
    <property type="match status" value="1"/>
</dbReference>
<dbReference type="STRING" id="1190415.SAMN05216593_113142"/>
<proteinExistence type="predicted"/>
<evidence type="ECO:0000259" key="2">
    <source>
        <dbReference type="Pfam" id="PF21006"/>
    </source>
</evidence>